<dbReference type="EC" id="2.4.1.132" evidence="4"/>
<proteinExistence type="predicted"/>
<evidence type="ECO:0000256" key="1">
    <source>
        <dbReference type="ARBA" id="ARBA00004586"/>
    </source>
</evidence>
<dbReference type="InterPro" id="IPR001296">
    <property type="entry name" value="Glyco_trans_1"/>
</dbReference>
<evidence type="ECO:0000256" key="3">
    <source>
        <dbReference type="ARBA" id="ARBA00011969"/>
    </source>
</evidence>
<feature type="domain" description="Glycosyltransferase subfamily 4-like N-terminal" evidence="16">
    <location>
        <begin position="19"/>
        <end position="198"/>
    </location>
</feature>
<dbReference type="STRING" id="1802521.A2893_00790"/>
<reference evidence="17 18" key="1">
    <citation type="journal article" date="2016" name="Nat. Commun.">
        <title>Thousands of microbial genomes shed light on interconnected biogeochemical processes in an aquifer system.</title>
        <authorList>
            <person name="Anantharaman K."/>
            <person name="Brown C.T."/>
            <person name="Hug L.A."/>
            <person name="Sharon I."/>
            <person name="Castelle C.J."/>
            <person name="Probst A.J."/>
            <person name="Thomas B.C."/>
            <person name="Singh A."/>
            <person name="Wilkins M.J."/>
            <person name="Karaoz U."/>
            <person name="Brodie E.L."/>
            <person name="Williams K.H."/>
            <person name="Hubbard S.S."/>
            <person name="Banfield J.F."/>
        </authorList>
    </citation>
    <scope>NUCLEOTIDE SEQUENCE [LARGE SCALE GENOMIC DNA]</scope>
</reference>
<dbReference type="PANTHER" id="PTHR45918:SF1">
    <property type="entry name" value="ALPHA-1,3_1,6-MANNOSYLTRANSFERASE ALG2"/>
    <property type="match status" value="1"/>
</dbReference>
<organism evidence="17 18">
    <name type="scientific">Candidatus Woesebacteria bacterium RIFCSPLOWO2_01_FULL_39_25</name>
    <dbReference type="NCBI Taxonomy" id="1802521"/>
    <lineage>
        <taxon>Bacteria</taxon>
        <taxon>Candidatus Woeseibacteriota</taxon>
    </lineage>
</organism>
<dbReference type="InterPro" id="IPR027054">
    <property type="entry name" value="ALG2"/>
</dbReference>
<comment type="catalytic activity">
    <reaction evidence="14">
        <text>an alpha-D-Man-(1-&gt;3)-beta-D-Man-(1-&gt;4)-beta-D-GlcNAc-(1-&gt;4)-alpha-D-GlcNAc-diphospho-di-trans,poly-cis-dolichol + GDP-alpha-D-mannose = an alpha-D-Man-(1-&gt;3)-[alpha-D-Man-(1-&gt;6)]-beta-D-Man-(1-&gt;4)-beta-D-GlcNAc-(1-&gt;4)-alpha-D-GlcNAc-diphospho-di-trans,poly-cis-dolichol + GDP + H(+)</text>
        <dbReference type="Rhea" id="RHEA:29519"/>
        <dbReference type="Rhea" id="RHEA-COMP:19513"/>
        <dbReference type="Rhea" id="RHEA-COMP:19515"/>
        <dbReference type="ChEBI" id="CHEBI:15378"/>
        <dbReference type="ChEBI" id="CHEBI:57527"/>
        <dbReference type="ChEBI" id="CHEBI:58189"/>
        <dbReference type="ChEBI" id="CHEBI:132510"/>
        <dbReference type="ChEBI" id="CHEBI:132511"/>
        <dbReference type="EC" id="2.4.1.257"/>
    </reaction>
    <physiologicalReaction direction="left-to-right" evidence="14">
        <dbReference type="Rhea" id="RHEA:29520"/>
    </physiologicalReaction>
</comment>
<dbReference type="SUPFAM" id="SSF53756">
    <property type="entry name" value="UDP-Glycosyltransferase/glycogen phosphorylase"/>
    <property type="match status" value="1"/>
</dbReference>
<dbReference type="Pfam" id="PF13439">
    <property type="entry name" value="Glyco_transf_4"/>
    <property type="match status" value="1"/>
</dbReference>
<comment type="pathway">
    <text evidence="2">Protein modification; protein glycosylation.</text>
</comment>
<evidence type="ECO:0000256" key="12">
    <source>
        <dbReference type="ARBA" id="ARBA00032874"/>
    </source>
</evidence>
<keyword evidence="8" id="KW-1133">Transmembrane helix</keyword>
<keyword evidence="9" id="KW-0472">Membrane</keyword>
<evidence type="ECO:0000256" key="6">
    <source>
        <dbReference type="ARBA" id="ARBA00022692"/>
    </source>
</evidence>
<dbReference type="PANTHER" id="PTHR45918">
    <property type="entry name" value="ALPHA-1,3/1,6-MANNOSYLTRANSFERASE ALG2"/>
    <property type="match status" value="1"/>
</dbReference>
<comment type="catalytic activity">
    <reaction evidence="13">
        <text>a beta-D-Man-(1-&gt;4)-beta-D-GlcNAc-(1-&gt;4)-alpha-D-GlcNAc-diphospho-di-trans,poly-cis-dolichol + GDP-alpha-D-mannose = an alpha-D-Man-(1-&gt;3)-beta-D-Man-(1-&gt;4)-beta-D-GlcNAc-(1-&gt;4)-alpha-D-GlcNAc-diphospho-di-trans,poly-cis-dolichol + GDP + H(+)</text>
        <dbReference type="Rhea" id="RHEA:29515"/>
        <dbReference type="Rhea" id="RHEA-COMP:19511"/>
        <dbReference type="Rhea" id="RHEA-COMP:19513"/>
        <dbReference type="ChEBI" id="CHEBI:15378"/>
        <dbReference type="ChEBI" id="CHEBI:57527"/>
        <dbReference type="ChEBI" id="CHEBI:58189"/>
        <dbReference type="ChEBI" id="CHEBI:58472"/>
        <dbReference type="ChEBI" id="CHEBI:132510"/>
        <dbReference type="EC" id="2.4.1.132"/>
    </reaction>
    <physiologicalReaction direction="left-to-right" evidence="13">
        <dbReference type="Rhea" id="RHEA:29516"/>
    </physiologicalReaction>
</comment>
<evidence type="ECO:0000256" key="4">
    <source>
        <dbReference type="ARBA" id="ARBA00012649"/>
    </source>
</evidence>
<evidence type="ECO:0000256" key="5">
    <source>
        <dbReference type="ARBA" id="ARBA00022679"/>
    </source>
</evidence>
<dbReference type="Pfam" id="PF00534">
    <property type="entry name" value="Glycos_transf_1"/>
    <property type="match status" value="1"/>
</dbReference>
<dbReference type="GO" id="GO:0004378">
    <property type="term" value="F:GDP-Man:Man(1)GlcNAc(2)-PP-Dol alpha-1,3-mannosyltransferase activity"/>
    <property type="evidence" value="ECO:0007669"/>
    <property type="project" value="UniProtKB-EC"/>
</dbReference>
<evidence type="ECO:0000256" key="8">
    <source>
        <dbReference type="ARBA" id="ARBA00022989"/>
    </source>
</evidence>
<evidence type="ECO:0000256" key="9">
    <source>
        <dbReference type="ARBA" id="ARBA00023136"/>
    </source>
</evidence>
<evidence type="ECO:0000256" key="10">
    <source>
        <dbReference type="ARBA" id="ARBA00032047"/>
    </source>
</evidence>
<dbReference type="UniPathway" id="UPA00378"/>
<evidence type="ECO:0000256" key="11">
    <source>
        <dbReference type="ARBA" id="ARBA00032333"/>
    </source>
</evidence>
<evidence type="ECO:0000256" key="13">
    <source>
        <dbReference type="ARBA" id="ARBA00045103"/>
    </source>
</evidence>
<dbReference type="Proteomes" id="UP000176725">
    <property type="component" value="Unassembled WGS sequence"/>
</dbReference>
<evidence type="ECO:0000313" key="18">
    <source>
        <dbReference type="Proteomes" id="UP000176725"/>
    </source>
</evidence>
<gene>
    <name evidence="17" type="ORF">A2893_00790</name>
</gene>
<dbReference type="EMBL" id="MGHH01000010">
    <property type="protein sequence ID" value="OGM64389.1"/>
    <property type="molecule type" value="Genomic_DNA"/>
</dbReference>
<evidence type="ECO:0000256" key="2">
    <source>
        <dbReference type="ARBA" id="ARBA00004922"/>
    </source>
</evidence>
<dbReference type="AlphaFoldDB" id="A0A1F8BL45"/>
<dbReference type="GO" id="GO:0102704">
    <property type="term" value="F:GDP-Man:Man(2)GlcNAc(2)-PP-Dol alpha-1,6-mannosyltransferase activity"/>
    <property type="evidence" value="ECO:0007669"/>
    <property type="project" value="UniProtKB-EC"/>
</dbReference>
<evidence type="ECO:0000313" key="17">
    <source>
        <dbReference type="EMBL" id="OGM64389.1"/>
    </source>
</evidence>
<comment type="caution">
    <text evidence="17">The sequence shown here is derived from an EMBL/GenBank/DDBJ whole genome shotgun (WGS) entry which is preliminary data.</text>
</comment>
<comment type="subcellular location">
    <subcellularLocation>
        <location evidence="1">Endoplasmic reticulum membrane</location>
    </subcellularLocation>
</comment>
<evidence type="ECO:0000256" key="7">
    <source>
        <dbReference type="ARBA" id="ARBA00022824"/>
    </source>
</evidence>
<keyword evidence="5" id="KW-0808">Transferase</keyword>
<evidence type="ECO:0000259" key="15">
    <source>
        <dbReference type="Pfam" id="PF00534"/>
    </source>
</evidence>
<dbReference type="Gene3D" id="3.40.50.2000">
    <property type="entry name" value="Glycogen Phosphorylase B"/>
    <property type="match status" value="2"/>
</dbReference>
<protein>
    <recommendedName>
        <fullName evidence="10">GDP-Man:Man(1)GlcNAc(2)-PP-Dol alpha-1,3-mannosyltransferase</fullName>
        <ecNumber evidence="4">2.4.1.132</ecNumber>
        <ecNumber evidence="3">2.4.1.257</ecNumber>
    </recommendedName>
    <alternativeName>
        <fullName evidence="12">GDP-Man:Man(1)GlcNAc(2)-PP-dolichol mannosyltransferase</fullName>
    </alternativeName>
    <alternativeName>
        <fullName evidence="11">GDP-Man:Man(2)GlcNAc(2)-PP-Dol alpha-1,6-mannosyltransferase</fullName>
    </alternativeName>
</protein>
<evidence type="ECO:0000259" key="16">
    <source>
        <dbReference type="Pfam" id="PF13439"/>
    </source>
</evidence>
<name>A0A1F8BL45_9BACT</name>
<keyword evidence="6" id="KW-0812">Transmembrane</keyword>
<sequence length="415" mass="46982">MTKKQLKIAIFHLAFIYSGGGEKLVLQQAGGLSKLGHHVEIFTPVVNEKKCFPDLTGKYNIKTFLPQIPFIVPEHESFQILLTCVLAPFIAYRFKDFDIIFAANQPSPWIAWWVKKIVKVPYVSYLAQPTRFLHPRKIDNETGLYFSKKASDSLTALLMDKFKNLISWADSKSISGSDLVLANGDYVKKLLDSVYKINSVSCPAGANPSHKVISYASRLRGKLKLGKKTVSKPYILITNRHFAQKRFEYGIFALSFVLQKHPDYILVITGQETDYTNEIKLLVRRLNLKGKVEFLGYVNERHINMLYKNSALYLYTAPEEDFGMGVVEALVEGSPVVTWDNAGPGKIVQNGKDGFLAKPFEASDFSEKVLKIVRSKKLAQSLSANAYNFGKQKYTLDKHYKDLETHLISITCNKY</sequence>
<feature type="domain" description="Glycosyl transferase family 1" evidence="15">
    <location>
        <begin position="231"/>
        <end position="388"/>
    </location>
</feature>
<accession>A0A1F8BL45</accession>
<evidence type="ECO:0000256" key="14">
    <source>
        <dbReference type="ARBA" id="ARBA00045104"/>
    </source>
</evidence>
<dbReference type="InterPro" id="IPR028098">
    <property type="entry name" value="Glyco_trans_4-like_N"/>
</dbReference>
<dbReference type="CDD" id="cd03801">
    <property type="entry name" value="GT4_PimA-like"/>
    <property type="match status" value="1"/>
</dbReference>
<keyword evidence="7" id="KW-0256">Endoplasmic reticulum</keyword>
<dbReference type="EC" id="2.4.1.257" evidence="3"/>